<gene>
    <name evidence="2" type="ORF">ACFODZ_12050</name>
</gene>
<accession>A0ABV7JA27</accession>
<dbReference type="SUPFAM" id="SSF51430">
    <property type="entry name" value="NAD(P)-linked oxidoreductase"/>
    <property type="match status" value="1"/>
</dbReference>
<protein>
    <submittedName>
        <fullName evidence="2">Aldo/keto reductase</fullName>
    </submittedName>
</protein>
<name>A0ABV7JA27_9GAMM</name>
<dbReference type="InterPro" id="IPR036812">
    <property type="entry name" value="NAD(P)_OxRdtase_dom_sf"/>
</dbReference>
<dbReference type="CDD" id="cd19095">
    <property type="entry name" value="AKR_PA4992-like"/>
    <property type="match status" value="1"/>
</dbReference>
<sequence length="307" mass="34230">MNQRPLINLDRSISEIGLGCASYWGNKRFSERQAVAVVHAALDHGITYFDTGHSYSGGYAEARLGRALASSQVSRDGLLISSKAGTRVGNYGRLCKDFSPEWLRRSCEQSLRDLGLGQLPVFYLHGPNPEDFNDDVFGLLESLKAEGKIGLVGVNAFDDHIIKLTVESGQFQCLMPDFNILRPERIPQLAKWREQGFDVFVAGALAGGLYDQRFKQFRGLKSIWYWLRAWKNNRHQLRQAKTLAFLNNHPEHAATQLALAYVLQQPHFSSALLGTTSVAHLTELAGVSAADLGADWAQRIGEQQNTW</sequence>
<proteinExistence type="predicted"/>
<evidence type="ECO:0000259" key="1">
    <source>
        <dbReference type="Pfam" id="PF00248"/>
    </source>
</evidence>
<dbReference type="Gene3D" id="3.20.20.100">
    <property type="entry name" value="NADP-dependent oxidoreductase domain"/>
    <property type="match status" value="1"/>
</dbReference>
<dbReference type="Pfam" id="PF00248">
    <property type="entry name" value="Aldo_ket_red"/>
    <property type="match status" value="1"/>
</dbReference>
<keyword evidence="3" id="KW-1185">Reference proteome</keyword>
<dbReference type="PANTHER" id="PTHR43312">
    <property type="entry name" value="D-THREO-ALDOSE 1-DEHYDROGENASE"/>
    <property type="match status" value="1"/>
</dbReference>
<dbReference type="InterPro" id="IPR053135">
    <property type="entry name" value="AKR2_Oxidoreductase"/>
</dbReference>
<reference evidence="3" key="1">
    <citation type="journal article" date="2019" name="Int. J. Syst. Evol. Microbiol.">
        <title>The Global Catalogue of Microorganisms (GCM) 10K type strain sequencing project: providing services to taxonomists for standard genome sequencing and annotation.</title>
        <authorList>
            <consortium name="The Broad Institute Genomics Platform"/>
            <consortium name="The Broad Institute Genome Sequencing Center for Infectious Disease"/>
            <person name="Wu L."/>
            <person name="Ma J."/>
        </authorList>
    </citation>
    <scope>NUCLEOTIDE SEQUENCE [LARGE SCALE GENOMIC DNA]</scope>
    <source>
        <strain evidence="3">KCTC 42953</strain>
    </source>
</reference>
<organism evidence="2 3">
    <name type="scientific">Marinicella sediminis</name>
    <dbReference type="NCBI Taxonomy" id="1792834"/>
    <lineage>
        <taxon>Bacteria</taxon>
        <taxon>Pseudomonadati</taxon>
        <taxon>Pseudomonadota</taxon>
        <taxon>Gammaproteobacteria</taxon>
        <taxon>Lysobacterales</taxon>
        <taxon>Marinicellaceae</taxon>
        <taxon>Marinicella</taxon>
    </lineage>
</organism>
<evidence type="ECO:0000313" key="3">
    <source>
        <dbReference type="Proteomes" id="UP001595533"/>
    </source>
</evidence>
<comment type="caution">
    <text evidence="2">The sequence shown here is derived from an EMBL/GenBank/DDBJ whole genome shotgun (WGS) entry which is preliminary data.</text>
</comment>
<dbReference type="PANTHER" id="PTHR43312:SF1">
    <property type="entry name" value="NADP-DEPENDENT OXIDOREDUCTASE DOMAIN-CONTAINING PROTEIN"/>
    <property type="match status" value="1"/>
</dbReference>
<dbReference type="EMBL" id="JBHRTS010000006">
    <property type="protein sequence ID" value="MFC3194974.1"/>
    <property type="molecule type" value="Genomic_DNA"/>
</dbReference>
<evidence type="ECO:0000313" key="2">
    <source>
        <dbReference type="EMBL" id="MFC3194974.1"/>
    </source>
</evidence>
<feature type="domain" description="NADP-dependent oxidoreductase" evidence="1">
    <location>
        <begin position="15"/>
        <end position="300"/>
    </location>
</feature>
<dbReference type="InterPro" id="IPR023210">
    <property type="entry name" value="NADP_OxRdtase_dom"/>
</dbReference>
<dbReference type="Proteomes" id="UP001595533">
    <property type="component" value="Unassembled WGS sequence"/>
</dbReference>
<dbReference type="RefSeq" id="WP_077411932.1">
    <property type="nucleotide sequence ID" value="NZ_JBHRTS010000006.1"/>
</dbReference>